<dbReference type="InterPro" id="IPR023155">
    <property type="entry name" value="Cyt_c-552/4"/>
</dbReference>
<dbReference type="InterPro" id="IPR036280">
    <property type="entry name" value="Multihaem_cyt_sf"/>
</dbReference>
<dbReference type="InterPro" id="IPR019734">
    <property type="entry name" value="TPR_rpt"/>
</dbReference>
<evidence type="ECO:0000259" key="3">
    <source>
        <dbReference type="Pfam" id="PF13435"/>
    </source>
</evidence>
<feature type="domain" description="Doubled CXXCH motif" evidence="2">
    <location>
        <begin position="309"/>
        <end position="336"/>
    </location>
</feature>
<dbReference type="PANTHER" id="PTHR35038">
    <property type="entry name" value="DISSIMILATORY SULFITE REDUCTASE SIRA"/>
    <property type="match status" value="1"/>
</dbReference>
<dbReference type="InterPro" id="IPR010177">
    <property type="entry name" value="Paired_CXXCH_1"/>
</dbReference>
<proteinExistence type="predicted"/>
<dbReference type="Pfam" id="PF13435">
    <property type="entry name" value="Cytochrome_C554"/>
    <property type="match status" value="2"/>
</dbReference>
<dbReference type="Gene3D" id="1.25.10.10">
    <property type="entry name" value="Leucine-rich Repeat Variant"/>
    <property type="match status" value="1"/>
</dbReference>
<gene>
    <name evidence="4" type="ORF">MNBD_PLANCTO02-1793</name>
</gene>
<name>A0A3B1E3W1_9ZZZZ</name>
<reference evidence="4" key="1">
    <citation type="submission" date="2018-06" db="EMBL/GenBank/DDBJ databases">
        <authorList>
            <person name="Zhirakovskaya E."/>
        </authorList>
    </citation>
    <scope>NUCLEOTIDE SEQUENCE</scope>
</reference>
<dbReference type="Pfam" id="PF13181">
    <property type="entry name" value="TPR_8"/>
    <property type="match status" value="1"/>
</dbReference>
<evidence type="ECO:0000313" key="4">
    <source>
        <dbReference type="EMBL" id="VAX40465.1"/>
    </source>
</evidence>
<dbReference type="InterPro" id="IPR011989">
    <property type="entry name" value="ARM-like"/>
</dbReference>
<dbReference type="SUPFAM" id="SSF48371">
    <property type="entry name" value="ARM repeat"/>
    <property type="match status" value="1"/>
</dbReference>
<dbReference type="PROSITE" id="PS50005">
    <property type="entry name" value="TPR"/>
    <property type="match status" value="1"/>
</dbReference>
<dbReference type="InterPro" id="IPR051829">
    <property type="entry name" value="Multiheme_Cytochr_ET"/>
</dbReference>
<sequence>MPPFKLKKILLLGGLVLVAIAYLLADWLIAIPPNKKATYVGSKTCAECHQTEMKKWHGSDHDLAMDLATPKFVLGDFDNTSLSHHGVTSKMSRKGDKYFVETEGPDGQHEKFEVKYVFGYRPLQQYLTELKKGRIQVLPVTWDTENKRWYYVSPDKPFGTNDPLHWTGTAQNWNHMCADCHSTNFKKGYDVKTDTYHSTFSEMDVSCEACHGPGSIHVEIAKSKSLFWDKNHGYGLVNLKDKNSQTELETCAPCHSRRQRFTDDFKPGDPYGNHFGLALLEERLYHADGQINDEVYVYGSFQQSMMYRKGVKCTNCHDPHTTRLKFEGNNLCTQCHLAPKYDTPNHHFHKTGTKSASCVECHMPAKKYMVVDPRRDHSLRRPRPDLTVKIGTPNACNNCHTKKNETAQWAADKVVEWYGKKRQPDPHYGELFKAGRDGKEEVIDELIDLATNSKDNGPIVRATAVSLLATRYEETIKEQKSIEKLIARALKDRKSIVQLAALRYFIPPRPTVIQQSHMMTMLFDRLKDSALSVRIEAARIASMYPSQRLNNNQKIQLETTLKEYVSSLMVNADQLGIHMNLAILAKQKNKIKEAIAEYRAAIRLDPSVVGPRSQLAALYSRLASDKQYPQREVAKKQAYNWRVEEEKFMTRDAKLLPKNGDIQFRLALIRHALGRSKEAVEPMMRAVELLPRQTDYRLYLAQLYEKLKQWDNAIEQTEILIKKNPNRRDFRQMLQSLQIQKKQSH</sequence>
<protein>
    <submittedName>
        <fullName evidence="4">Probable deca-heme c-type cytochrome</fullName>
    </submittedName>
</protein>
<dbReference type="SUPFAM" id="SSF48695">
    <property type="entry name" value="Multiheme cytochromes"/>
    <property type="match status" value="1"/>
</dbReference>
<dbReference type="InterPro" id="IPR016024">
    <property type="entry name" value="ARM-type_fold"/>
</dbReference>
<dbReference type="InterPro" id="IPR011990">
    <property type="entry name" value="TPR-like_helical_dom_sf"/>
</dbReference>
<dbReference type="SMART" id="SM00028">
    <property type="entry name" value="TPR"/>
    <property type="match status" value="3"/>
</dbReference>
<dbReference type="Pfam" id="PF09699">
    <property type="entry name" value="Paired_CXXCH_1"/>
    <property type="match status" value="1"/>
</dbReference>
<dbReference type="SUPFAM" id="SSF48452">
    <property type="entry name" value="TPR-like"/>
    <property type="match status" value="1"/>
</dbReference>
<feature type="domain" description="Cytochrome c-552/4" evidence="3">
    <location>
        <begin position="44"/>
        <end position="68"/>
    </location>
</feature>
<dbReference type="Gene3D" id="1.25.40.10">
    <property type="entry name" value="Tetratricopeptide repeat domain"/>
    <property type="match status" value="2"/>
</dbReference>
<dbReference type="Pfam" id="PF13174">
    <property type="entry name" value="TPR_6"/>
    <property type="match status" value="1"/>
</dbReference>
<dbReference type="Gene3D" id="1.10.1130.10">
    <property type="entry name" value="Flavocytochrome C3, Chain A"/>
    <property type="match status" value="2"/>
</dbReference>
<accession>A0A3B1E3W1</accession>
<keyword evidence="1" id="KW-0732">Signal</keyword>
<dbReference type="PANTHER" id="PTHR35038:SF8">
    <property type="entry name" value="C-TYPE POLYHEME CYTOCHROME OMCC"/>
    <property type="match status" value="1"/>
</dbReference>
<dbReference type="EMBL" id="UOGL01000443">
    <property type="protein sequence ID" value="VAX40465.1"/>
    <property type="molecule type" value="Genomic_DNA"/>
</dbReference>
<evidence type="ECO:0000259" key="2">
    <source>
        <dbReference type="Pfam" id="PF09699"/>
    </source>
</evidence>
<dbReference type="AlphaFoldDB" id="A0A3B1E3W1"/>
<evidence type="ECO:0000256" key="1">
    <source>
        <dbReference type="ARBA" id="ARBA00022729"/>
    </source>
</evidence>
<feature type="domain" description="Cytochrome c-552/4" evidence="3">
    <location>
        <begin position="173"/>
        <end position="212"/>
    </location>
</feature>
<organism evidence="4">
    <name type="scientific">hydrothermal vent metagenome</name>
    <dbReference type="NCBI Taxonomy" id="652676"/>
    <lineage>
        <taxon>unclassified sequences</taxon>
        <taxon>metagenomes</taxon>
        <taxon>ecological metagenomes</taxon>
    </lineage>
</organism>